<evidence type="ECO:0000256" key="3">
    <source>
        <dbReference type="ARBA" id="ARBA00023125"/>
    </source>
</evidence>
<dbReference type="Pfam" id="PF03754">
    <property type="entry name" value="At2g31720-like"/>
    <property type="match status" value="1"/>
</dbReference>
<dbReference type="InterPro" id="IPR003340">
    <property type="entry name" value="B3_DNA-bd"/>
</dbReference>
<dbReference type="AlphaFoldDB" id="A0A2G9H3T3"/>
<dbReference type="GO" id="GO:0005634">
    <property type="term" value="C:nucleus"/>
    <property type="evidence" value="ECO:0007669"/>
    <property type="project" value="UniProtKB-SubCell"/>
</dbReference>
<organism evidence="6 7">
    <name type="scientific">Handroanthus impetiginosus</name>
    <dbReference type="NCBI Taxonomy" id="429701"/>
    <lineage>
        <taxon>Eukaryota</taxon>
        <taxon>Viridiplantae</taxon>
        <taxon>Streptophyta</taxon>
        <taxon>Embryophyta</taxon>
        <taxon>Tracheophyta</taxon>
        <taxon>Spermatophyta</taxon>
        <taxon>Magnoliopsida</taxon>
        <taxon>eudicotyledons</taxon>
        <taxon>Gunneridae</taxon>
        <taxon>Pentapetalae</taxon>
        <taxon>asterids</taxon>
        <taxon>lamiids</taxon>
        <taxon>Lamiales</taxon>
        <taxon>Bignoniaceae</taxon>
        <taxon>Crescentiina</taxon>
        <taxon>Tabebuia alliance</taxon>
        <taxon>Handroanthus</taxon>
    </lineage>
</organism>
<keyword evidence="5" id="KW-0539">Nucleus</keyword>
<evidence type="ECO:0008006" key="8">
    <source>
        <dbReference type="Google" id="ProtNLM"/>
    </source>
</evidence>
<comment type="subcellular location">
    <subcellularLocation>
        <location evidence="1">Nucleus</location>
    </subcellularLocation>
</comment>
<keyword evidence="4" id="KW-0804">Transcription</keyword>
<comment type="caution">
    <text evidence="6">The sequence shown here is derived from an EMBL/GenBank/DDBJ whole genome shotgun (WGS) entry which is preliminary data.</text>
</comment>
<accession>A0A2G9H3T3</accession>
<evidence type="ECO:0000313" key="7">
    <source>
        <dbReference type="Proteomes" id="UP000231279"/>
    </source>
</evidence>
<evidence type="ECO:0000256" key="4">
    <source>
        <dbReference type="ARBA" id="ARBA00023163"/>
    </source>
</evidence>
<dbReference type="EMBL" id="NKXS01002774">
    <property type="protein sequence ID" value="PIN12163.1"/>
    <property type="molecule type" value="Genomic_DNA"/>
</dbReference>
<keyword evidence="2" id="KW-0805">Transcription regulation</keyword>
<dbReference type="PANTHER" id="PTHR31541:SF60">
    <property type="entry name" value="TF-B3 DOMAIN-CONTAINING PROTEIN"/>
    <property type="match status" value="1"/>
</dbReference>
<dbReference type="GO" id="GO:0003677">
    <property type="term" value="F:DNA binding"/>
    <property type="evidence" value="ECO:0007669"/>
    <property type="project" value="UniProtKB-KW"/>
</dbReference>
<protein>
    <recommendedName>
        <fullName evidence="8">TF-B3 domain-containing protein</fullName>
    </recommendedName>
</protein>
<dbReference type="InterPro" id="IPR015300">
    <property type="entry name" value="DNA-bd_pseudobarrel_sf"/>
</dbReference>
<proteinExistence type="predicted"/>
<gene>
    <name evidence="6" type="ORF">CDL12_15237</name>
</gene>
<dbReference type="Gene3D" id="2.40.330.10">
    <property type="entry name" value="DNA-binding pseudobarrel domain"/>
    <property type="match status" value="1"/>
</dbReference>
<reference evidence="7" key="1">
    <citation type="journal article" date="2018" name="Gigascience">
        <title>Genome assembly of the Pink Ipe (Handroanthus impetiginosus, Bignoniaceae), a highly valued, ecologically keystone Neotropical timber forest tree.</title>
        <authorList>
            <person name="Silva-Junior O.B."/>
            <person name="Grattapaglia D."/>
            <person name="Novaes E."/>
            <person name="Collevatti R.G."/>
        </authorList>
    </citation>
    <scope>NUCLEOTIDE SEQUENCE [LARGE SCALE GENOMIC DNA]</scope>
    <source>
        <strain evidence="7">cv. UFG-1</strain>
    </source>
</reference>
<dbReference type="Proteomes" id="UP000231279">
    <property type="component" value="Unassembled WGS sequence"/>
</dbReference>
<evidence type="ECO:0000256" key="5">
    <source>
        <dbReference type="ARBA" id="ARBA00023242"/>
    </source>
</evidence>
<dbReference type="OrthoDB" id="1090008at2759"/>
<sequence>MSEFDGLDRWECLVRLAERLSEGKIVLEQFVKEIEEPYTVSDAGVLGLVKKGKRSPRKKRVLSVPSHESTPRTGKEIRLKIIFNTNDLEEIVLKKQSSKNSCKRRMNCEEEEGVPKKRAKKRTAVEEIIPDLPEVFKNRVLETRGDVESVVLVVQKVLTKTDVSTGHGRLSVHYSKVRNQFLKQSEVGELDKEKGRVKAILVQPSLDECEISLRNWKSNSEYALVHDWNKVCSTNGLKEGMKIQLWSFRRNTELCFALVQLS</sequence>
<keyword evidence="3" id="KW-0238">DNA-binding</keyword>
<evidence type="ECO:0000313" key="6">
    <source>
        <dbReference type="EMBL" id="PIN12163.1"/>
    </source>
</evidence>
<evidence type="ECO:0000256" key="1">
    <source>
        <dbReference type="ARBA" id="ARBA00004123"/>
    </source>
</evidence>
<dbReference type="SUPFAM" id="SSF101936">
    <property type="entry name" value="DNA-binding pseudobarrel domain"/>
    <property type="match status" value="1"/>
</dbReference>
<evidence type="ECO:0000256" key="2">
    <source>
        <dbReference type="ARBA" id="ARBA00023015"/>
    </source>
</evidence>
<dbReference type="InterPro" id="IPR005508">
    <property type="entry name" value="At2g31720-like"/>
</dbReference>
<keyword evidence="7" id="KW-1185">Reference proteome</keyword>
<name>A0A2G9H3T3_9LAMI</name>
<dbReference type="CDD" id="cd10017">
    <property type="entry name" value="B3_DNA"/>
    <property type="match status" value="1"/>
</dbReference>
<dbReference type="PANTHER" id="PTHR31541">
    <property type="entry name" value="B3 DOMAIN PLANT PROTEIN-RELATED"/>
    <property type="match status" value="1"/>
</dbReference>
<dbReference type="STRING" id="429701.A0A2G9H3T3"/>